<dbReference type="AlphaFoldDB" id="A0A135V8L5"/>
<sequence length="134" mass="14867">MFKGYIAVAAQVFTTAERLGLLDVLKDELRLRLPDHLRLAESGVVVTPPKAYRCVFEMEEIDRTHAEEGGFDPDLFQGAVGVFRDIAEDSVLGEEKIGSRVRGTTMEDFAATLASDLEHRAACRQTTQEKGDDH</sequence>
<feature type="domain" description="Phosphogluconate dehydrogenase NAD-binding putative C-terminal" evidence="1">
    <location>
        <begin position="16"/>
        <end position="85"/>
    </location>
</feature>
<dbReference type="OrthoDB" id="9988102at2759"/>
<name>A0A135V8L5_9PEZI</name>
<dbReference type="Gene3D" id="1.10.1040.10">
    <property type="entry name" value="N-(1-d-carboxylethyl)-l-norvaline Dehydrogenase, domain 2"/>
    <property type="match status" value="1"/>
</dbReference>
<protein>
    <submittedName>
        <fullName evidence="2">6-phosphogluconate dehydrogenase</fullName>
    </submittedName>
</protein>
<dbReference type="EMBL" id="JFFI01000222">
    <property type="protein sequence ID" value="KXH68827.1"/>
    <property type="molecule type" value="Genomic_DNA"/>
</dbReference>
<dbReference type="Proteomes" id="UP000070121">
    <property type="component" value="Unassembled WGS sequence"/>
</dbReference>
<comment type="caution">
    <text evidence="2">The sequence shown here is derived from an EMBL/GenBank/DDBJ whole genome shotgun (WGS) entry which is preliminary data.</text>
</comment>
<dbReference type="Pfam" id="PF09130">
    <property type="entry name" value="DUF1932"/>
    <property type="match status" value="1"/>
</dbReference>
<keyword evidence="3" id="KW-1185">Reference proteome</keyword>
<proteinExistence type="predicted"/>
<dbReference type="InterPro" id="IPR013328">
    <property type="entry name" value="6PGD_dom2"/>
</dbReference>
<organism evidence="2 3">
    <name type="scientific">Colletotrichum salicis</name>
    <dbReference type="NCBI Taxonomy" id="1209931"/>
    <lineage>
        <taxon>Eukaryota</taxon>
        <taxon>Fungi</taxon>
        <taxon>Dikarya</taxon>
        <taxon>Ascomycota</taxon>
        <taxon>Pezizomycotina</taxon>
        <taxon>Sordariomycetes</taxon>
        <taxon>Hypocreomycetidae</taxon>
        <taxon>Glomerellales</taxon>
        <taxon>Glomerellaceae</taxon>
        <taxon>Colletotrichum</taxon>
        <taxon>Colletotrichum acutatum species complex</taxon>
    </lineage>
</organism>
<evidence type="ECO:0000259" key="1">
    <source>
        <dbReference type="Pfam" id="PF09130"/>
    </source>
</evidence>
<dbReference type="InterPro" id="IPR008927">
    <property type="entry name" value="6-PGluconate_DH-like_C_sf"/>
</dbReference>
<accession>A0A135V8L5</accession>
<evidence type="ECO:0000313" key="3">
    <source>
        <dbReference type="Proteomes" id="UP000070121"/>
    </source>
</evidence>
<gene>
    <name evidence="2" type="ORF">CSAL01_00095</name>
</gene>
<reference evidence="2 3" key="1">
    <citation type="submission" date="2014-02" db="EMBL/GenBank/DDBJ databases">
        <title>The genome sequence of Colletotrichum salicis CBS 607.94.</title>
        <authorList>
            <person name="Baroncelli R."/>
            <person name="Thon M.R."/>
        </authorList>
    </citation>
    <scope>NUCLEOTIDE SEQUENCE [LARGE SCALE GENOMIC DNA]</scope>
    <source>
        <strain evidence="2 3">CBS 607.94</strain>
    </source>
</reference>
<dbReference type="STRING" id="1209931.A0A135V8L5"/>
<dbReference type="InterPro" id="IPR015814">
    <property type="entry name" value="Pgluconate_DH_NAD-bd_C"/>
</dbReference>
<evidence type="ECO:0000313" key="2">
    <source>
        <dbReference type="EMBL" id="KXH68827.1"/>
    </source>
</evidence>
<dbReference type="SUPFAM" id="SSF48179">
    <property type="entry name" value="6-phosphogluconate dehydrogenase C-terminal domain-like"/>
    <property type="match status" value="1"/>
</dbReference>